<dbReference type="EMBL" id="CAJVPQ010009233">
    <property type="protein sequence ID" value="CAG8713721.1"/>
    <property type="molecule type" value="Genomic_DNA"/>
</dbReference>
<comment type="caution">
    <text evidence="1">The sequence shown here is derived from an EMBL/GenBank/DDBJ whole genome shotgun (WGS) entry which is preliminary data.</text>
</comment>
<dbReference type="Proteomes" id="UP000789570">
    <property type="component" value="Unassembled WGS sequence"/>
</dbReference>
<accession>A0A9N9HZ21</accession>
<proteinExistence type="predicted"/>
<gene>
    <name evidence="1" type="ORF">FCALED_LOCUS14057</name>
</gene>
<name>A0A9N9HZ21_9GLOM</name>
<dbReference type="AlphaFoldDB" id="A0A9N9HZ21"/>
<evidence type="ECO:0000313" key="2">
    <source>
        <dbReference type="Proteomes" id="UP000789570"/>
    </source>
</evidence>
<reference evidence="1" key="1">
    <citation type="submission" date="2021-06" db="EMBL/GenBank/DDBJ databases">
        <authorList>
            <person name="Kallberg Y."/>
            <person name="Tangrot J."/>
            <person name="Rosling A."/>
        </authorList>
    </citation>
    <scope>NUCLEOTIDE SEQUENCE</scope>
    <source>
        <strain evidence="1">UK204</strain>
    </source>
</reference>
<protein>
    <submittedName>
        <fullName evidence="1">1255_t:CDS:1</fullName>
    </submittedName>
</protein>
<organism evidence="1 2">
    <name type="scientific">Funneliformis caledonium</name>
    <dbReference type="NCBI Taxonomy" id="1117310"/>
    <lineage>
        <taxon>Eukaryota</taxon>
        <taxon>Fungi</taxon>
        <taxon>Fungi incertae sedis</taxon>
        <taxon>Mucoromycota</taxon>
        <taxon>Glomeromycotina</taxon>
        <taxon>Glomeromycetes</taxon>
        <taxon>Glomerales</taxon>
        <taxon>Glomeraceae</taxon>
        <taxon>Funneliformis</taxon>
    </lineage>
</organism>
<evidence type="ECO:0000313" key="1">
    <source>
        <dbReference type="EMBL" id="CAG8713721.1"/>
    </source>
</evidence>
<sequence>MDISENITLCYEKNKDLNSKTPISELYNTNENVLEIVINDITNKMSKLAIYKDIPNFEYASLAFNHEFKDDSYYVQNFHNYIILCHNSFKDRDSTKHNPSEFWKHHLEDNDISLSIHFSSNLIASYLGTCLVISQDKIKALAYYSPKLIITEASYEFLNNNILNRIIQLLRQRIVESEKCDKLVEKLILVLIH</sequence>
<keyword evidence="2" id="KW-1185">Reference proteome</keyword>